<sequence length="69" mass="7597">MESQSDVQLHFDVLSCRALLCCAGKEYILPDTYPSREAAHAAAQAFVRETLGLTDGRDLSNGDVAIWLR</sequence>
<organism evidence="1 2">
    <name type="scientific">Shinella kummerowiae</name>
    <dbReference type="NCBI Taxonomy" id="417745"/>
    <lineage>
        <taxon>Bacteria</taxon>
        <taxon>Pseudomonadati</taxon>
        <taxon>Pseudomonadota</taxon>
        <taxon>Alphaproteobacteria</taxon>
        <taxon>Hyphomicrobiales</taxon>
        <taxon>Rhizobiaceae</taxon>
        <taxon>Shinella</taxon>
    </lineage>
</organism>
<evidence type="ECO:0000313" key="2">
    <source>
        <dbReference type="Proteomes" id="UP000435802"/>
    </source>
</evidence>
<accession>A0A6N8SD34</accession>
<keyword evidence="2" id="KW-1185">Reference proteome</keyword>
<comment type="caution">
    <text evidence="1">The sequence shown here is derived from an EMBL/GenBank/DDBJ whole genome shotgun (WGS) entry which is preliminary data.</text>
</comment>
<evidence type="ECO:0000313" key="1">
    <source>
        <dbReference type="EMBL" id="MXN46571.1"/>
    </source>
</evidence>
<name>A0A6N8SD34_9HYPH</name>
<proteinExistence type="predicted"/>
<dbReference type="Proteomes" id="UP000435802">
    <property type="component" value="Unassembled WGS sequence"/>
</dbReference>
<dbReference type="EMBL" id="WUMK01000005">
    <property type="protein sequence ID" value="MXN46571.1"/>
    <property type="molecule type" value="Genomic_DNA"/>
</dbReference>
<dbReference type="AlphaFoldDB" id="A0A6N8SD34"/>
<dbReference type="RefSeq" id="WP_160860099.1">
    <property type="nucleotide sequence ID" value="NZ_WUMK01000005.1"/>
</dbReference>
<dbReference type="OrthoDB" id="8278561at2"/>
<reference evidence="1 2" key="1">
    <citation type="submission" date="2019-12" db="EMBL/GenBank/DDBJ databases">
        <title>Shinella kummerowiae sp. nov., a symbiotic bacterium isolated from root nodules of the herbal legume Kummerowia stipulacea.</title>
        <authorList>
            <person name="Gao J."/>
        </authorList>
    </citation>
    <scope>NUCLEOTIDE SEQUENCE [LARGE SCALE GENOMIC DNA]</scope>
    <source>
        <strain evidence="1 2">CCBAU 25048</strain>
    </source>
</reference>
<protein>
    <submittedName>
        <fullName evidence="1">Uncharacterized protein</fullName>
    </submittedName>
</protein>
<gene>
    <name evidence="1" type="ORF">GR138_15355</name>
</gene>